<evidence type="ECO:0000313" key="3">
    <source>
        <dbReference type="Proteomes" id="UP000320209"/>
    </source>
</evidence>
<reference evidence="2 3" key="1">
    <citation type="submission" date="2019-06" db="EMBL/GenBank/DDBJ databases">
        <title>Sequencing the genomes of 1000 actinobacteria strains.</title>
        <authorList>
            <person name="Klenk H.-P."/>
        </authorList>
    </citation>
    <scope>NUCLEOTIDE SEQUENCE [LARGE SCALE GENOMIC DNA]</scope>
    <source>
        <strain evidence="2 3">DSM 25218</strain>
    </source>
</reference>
<feature type="compositionally biased region" description="Gly residues" evidence="1">
    <location>
        <begin position="301"/>
        <end position="320"/>
    </location>
</feature>
<feature type="region of interest" description="Disordered" evidence="1">
    <location>
        <begin position="279"/>
        <end position="383"/>
    </location>
</feature>
<dbReference type="RefSeq" id="WP_141778452.1">
    <property type="nucleotide sequence ID" value="NZ_VFOV01000001.1"/>
</dbReference>
<proteinExistence type="predicted"/>
<dbReference type="OrthoDB" id="3775736at2"/>
<gene>
    <name evidence="2" type="ORF">FB381_0076</name>
</gene>
<feature type="region of interest" description="Disordered" evidence="1">
    <location>
        <begin position="115"/>
        <end position="140"/>
    </location>
</feature>
<dbReference type="Proteomes" id="UP000320209">
    <property type="component" value="Unassembled WGS sequence"/>
</dbReference>
<protein>
    <submittedName>
        <fullName evidence="2">Uncharacterized protein</fullName>
    </submittedName>
</protein>
<feature type="region of interest" description="Disordered" evidence="1">
    <location>
        <begin position="40"/>
        <end position="62"/>
    </location>
</feature>
<name>A0A543A0U9_9ACTN</name>
<keyword evidence="3" id="KW-1185">Reference proteome</keyword>
<evidence type="ECO:0000313" key="2">
    <source>
        <dbReference type="EMBL" id="TQL66227.1"/>
    </source>
</evidence>
<accession>A0A543A0U9</accession>
<organism evidence="2 3">
    <name type="scientific">Nocardioides albertanoniae</name>
    <dbReference type="NCBI Taxonomy" id="1175486"/>
    <lineage>
        <taxon>Bacteria</taxon>
        <taxon>Bacillati</taxon>
        <taxon>Actinomycetota</taxon>
        <taxon>Actinomycetes</taxon>
        <taxon>Propionibacteriales</taxon>
        <taxon>Nocardioidaceae</taxon>
        <taxon>Nocardioides</taxon>
    </lineage>
</organism>
<dbReference type="EMBL" id="VFOV01000001">
    <property type="protein sequence ID" value="TQL66227.1"/>
    <property type="molecule type" value="Genomic_DNA"/>
</dbReference>
<sequence>MQEAGEKTTDKSDVLKEAVAAMMHFRGTLSSARSRYAELAADLPQTHGPAPDPADYPTKGIGVDGEANTALLKAKRAEHAANEAKIAHAETEAAAHVGYVDDAVREDEPKVRALFDDGTNSQPLPAGTSGSQPGSYSQIQASKARMAKTNSGTLYPDGMGHEILERERENIKEYEAENKPEWNGSQWINADGSAAPATSYAMVETADGLAPLAGGAGGMSALAVAGGGALLGAGVAKAVASKFGGGAARAATAGAASRSAASRSAAAKAVAAGARAGSSGAAGRAAGAGARGAGSRAAGAGARGAGTGAGGRGARGGPAGAGSRAGRAGAAGGRGGRKKDDKQNGQSQDWQADYTDDWTDPNYKATPTVIGDEWKRRAKESDE</sequence>
<evidence type="ECO:0000256" key="1">
    <source>
        <dbReference type="SAM" id="MobiDB-lite"/>
    </source>
</evidence>
<feature type="compositionally biased region" description="Low complexity" evidence="1">
    <location>
        <begin position="279"/>
        <end position="300"/>
    </location>
</feature>
<feature type="compositionally biased region" description="Polar residues" evidence="1">
    <location>
        <begin position="118"/>
        <end position="140"/>
    </location>
</feature>
<comment type="caution">
    <text evidence="2">The sequence shown here is derived from an EMBL/GenBank/DDBJ whole genome shotgun (WGS) entry which is preliminary data.</text>
</comment>
<dbReference type="AlphaFoldDB" id="A0A543A0U9"/>